<evidence type="ECO:0000259" key="14">
    <source>
        <dbReference type="Pfam" id="PF12249"/>
    </source>
</evidence>
<feature type="transmembrane region" description="Helical" evidence="13">
    <location>
        <begin position="193"/>
        <end position="210"/>
    </location>
</feature>
<feature type="transmembrane region" description="Helical" evidence="13">
    <location>
        <begin position="428"/>
        <end position="451"/>
    </location>
</feature>
<proteinExistence type="inferred from homology"/>
<dbReference type="GO" id="GO:0005886">
    <property type="term" value="C:plasma membrane"/>
    <property type="evidence" value="ECO:0007669"/>
    <property type="project" value="UniProtKB-SubCell"/>
</dbReference>
<dbReference type="InterPro" id="IPR020959">
    <property type="entry name" value="ArabinofuranosylTrfase_AftA_C"/>
</dbReference>
<feature type="transmembrane region" description="Helical" evidence="13">
    <location>
        <begin position="240"/>
        <end position="259"/>
    </location>
</feature>
<feature type="transmembrane region" description="Helical" evidence="13">
    <location>
        <begin position="216"/>
        <end position="233"/>
    </location>
</feature>
<evidence type="ECO:0000256" key="8">
    <source>
        <dbReference type="ARBA" id="ARBA00022692"/>
    </source>
</evidence>
<evidence type="ECO:0000256" key="3">
    <source>
        <dbReference type="ARBA" id="ARBA00009655"/>
    </source>
</evidence>
<comment type="catalytic activity">
    <reaction evidence="12">
        <text>Adds an alpha-D-arabinofuranosyl group from trans,octacis-decaprenylphospho-beta-D-arabinofuranose at the 5-O-position of the eighth, tenth and twelfth galactofuranose unit of the galactofuranan chain of [beta-D-galactofuranosyl-(1-&gt;5)-beta-D-galactofuranosyl-(1-&gt;6)]14-beta-D-galactofuranosyl-(1-&gt;5)-beta-D-galactofuranosyl-(1-&gt;4)-alpha-L-rhamnopyranosyl-(1-&gt;3)-N-acetyl-alpha-D-glucosaminyl-diphospho-trans,octacis-decaprenol.</text>
        <dbReference type="EC" id="2.4.2.46"/>
    </reaction>
</comment>
<sequence length="664" mass="69818">MPVALRGLGLAGAATLLAAVVTAVVLAGFSLVSFPAYGNSNVLRALTVVGQVAAIALVVLGILSARAGEQPGGRSALVRLAKLAAPTGSALLVAATLGIPLAASRLYLHGVSVDQEFRTQFLGRSATSLGLPDMAYADLPSFYPSGWFWLGGRFANLAGLEGWAAYKPWSILSLAIAAALVTVLWTRLLRTDLGAAVGLASTSIMLAYGSPEPYGAIVALFLPPVLILAWHAVNPTARHAGRGAALATTLFLGVSASMYTLYTGLAAGTVVLMALVATVTAVFAGRRADRAEDRGTDRADGAHPAREPLPLWLPAVRLAAIGFGSIAIALIVWAPYLLAALRGTPADSGTAMHYLPDAGARLPLPMTAGGLTGWVCLAGLVWIVARAWTSHRAQALGLGVVAVYLWCLASMAITVLGTTMLGFRLEPVLIGLLVVAGVFAITDVAGLAVRLAGRQNGTDRPAAEAADRRRRATAVVGVLASLAALAHAQGIPDHLHEEIRLAYTDTDGHGERADRYPPGPESHYAEVDETIREAFPGRRRTDLVVVSTADAFLAYHPYLAYQAVTSHYANPLGRYADRNEAMLRWEDATSGAELRAMMDQTPWRGPDAIVARPSGDGYSLRLAEDTYPNDPNVRRFGVTIPAEAVEGPHFEVHDVGPFAVIVVR</sequence>
<accession>A0AAE4QZ67</accession>
<dbReference type="AlphaFoldDB" id="A0AAE4QZ67"/>
<dbReference type="RefSeq" id="WP_317469937.1">
    <property type="nucleotide sequence ID" value="NZ_JAWLKJ010000002.1"/>
</dbReference>
<feature type="transmembrane region" description="Helical" evidence="13">
    <location>
        <begin position="472"/>
        <end position="491"/>
    </location>
</feature>
<feature type="domain" description="Arabinofuranosyltransferase AftA C-terminal" evidence="14">
    <location>
        <begin position="491"/>
        <end position="662"/>
    </location>
</feature>
<dbReference type="EMBL" id="JAWLKJ010000002">
    <property type="protein sequence ID" value="MDV6299364.1"/>
    <property type="molecule type" value="Genomic_DNA"/>
</dbReference>
<dbReference type="Proteomes" id="UP001185873">
    <property type="component" value="Unassembled WGS sequence"/>
</dbReference>
<feature type="transmembrane region" description="Helical" evidence="13">
    <location>
        <begin position="43"/>
        <end position="63"/>
    </location>
</feature>
<comment type="pathway">
    <text evidence="2">Cell wall biogenesis; cell wall polysaccharide biosynthesis.</text>
</comment>
<comment type="subcellular location">
    <subcellularLocation>
        <location evidence="1">Cell membrane</location>
        <topology evidence="1">Multi-pass membrane protein</topology>
    </subcellularLocation>
</comment>
<evidence type="ECO:0000256" key="11">
    <source>
        <dbReference type="ARBA" id="ARBA00033184"/>
    </source>
</evidence>
<dbReference type="Pfam" id="PF12250">
    <property type="entry name" value="AftA_N"/>
    <property type="match status" value="1"/>
</dbReference>
<feature type="transmembrane region" description="Helical" evidence="13">
    <location>
        <begin position="362"/>
        <end position="384"/>
    </location>
</feature>
<dbReference type="GO" id="GO:0044038">
    <property type="term" value="P:cell wall macromolecule biosynthetic process"/>
    <property type="evidence" value="ECO:0007669"/>
    <property type="project" value="InterPro"/>
</dbReference>
<feature type="transmembrane region" description="Helical" evidence="13">
    <location>
        <begin position="83"/>
        <end position="103"/>
    </location>
</feature>
<dbReference type="InterPro" id="IPR020963">
    <property type="entry name" value="ArabinofuranosylTrfase_AftA_N"/>
</dbReference>
<evidence type="ECO:0000256" key="6">
    <source>
        <dbReference type="ARBA" id="ARBA00022475"/>
    </source>
</evidence>
<evidence type="ECO:0000256" key="2">
    <source>
        <dbReference type="ARBA" id="ARBA00004776"/>
    </source>
</evidence>
<keyword evidence="6" id="KW-1003">Cell membrane</keyword>
<dbReference type="GO" id="GO:0016757">
    <property type="term" value="F:glycosyltransferase activity"/>
    <property type="evidence" value="ECO:0007669"/>
    <property type="project" value="InterPro"/>
</dbReference>
<comment type="similarity">
    <text evidence="3">Belongs to the glycosyltransferase 85 family.</text>
</comment>
<dbReference type="EC" id="2.4.2.46" evidence="4"/>
<feature type="transmembrane region" description="Helical" evidence="13">
    <location>
        <begin position="169"/>
        <end position="186"/>
    </location>
</feature>
<evidence type="ECO:0000256" key="1">
    <source>
        <dbReference type="ARBA" id="ARBA00004651"/>
    </source>
</evidence>
<feature type="transmembrane region" description="Helical" evidence="13">
    <location>
        <begin position="265"/>
        <end position="284"/>
    </location>
</feature>
<keyword evidence="7" id="KW-0808">Transferase</keyword>
<comment type="caution">
    <text evidence="16">The sequence shown here is derived from an EMBL/GenBank/DDBJ whole genome shotgun (WGS) entry which is preliminary data.</text>
</comment>
<feature type="domain" description="Arabinofuranosyltransferase AftA N-terminal" evidence="15">
    <location>
        <begin position="13"/>
        <end position="454"/>
    </location>
</feature>
<dbReference type="Pfam" id="PF12249">
    <property type="entry name" value="AftA_C"/>
    <property type="match status" value="1"/>
</dbReference>
<evidence type="ECO:0000259" key="15">
    <source>
        <dbReference type="Pfam" id="PF12250"/>
    </source>
</evidence>
<evidence type="ECO:0000313" key="16">
    <source>
        <dbReference type="EMBL" id="MDV6299364.1"/>
    </source>
</evidence>
<evidence type="ECO:0000256" key="5">
    <source>
        <dbReference type="ARBA" id="ARBA00020482"/>
    </source>
</evidence>
<evidence type="ECO:0000256" key="13">
    <source>
        <dbReference type="SAM" id="Phobius"/>
    </source>
</evidence>
<evidence type="ECO:0000256" key="9">
    <source>
        <dbReference type="ARBA" id="ARBA00022989"/>
    </source>
</evidence>
<evidence type="ECO:0000256" key="10">
    <source>
        <dbReference type="ARBA" id="ARBA00023136"/>
    </source>
</evidence>
<keyword evidence="8 13" id="KW-0812">Transmembrane</keyword>
<reference evidence="16" key="1">
    <citation type="submission" date="2023-10" db="EMBL/GenBank/DDBJ databases">
        <title>Development of a sustainable strategy for remediation of hydrocarbon-contaminated territories based on the waste exchange concept.</title>
        <authorList>
            <person name="Krivoruchko A."/>
        </authorList>
    </citation>
    <scope>NUCLEOTIDE SEQUENCE</scope>
    <source>
        <strain evidence="16">IEGM 1175</strain>
    </source>
</reference>
<feature type="transmembrane region" description="Helical" evidence="13">
    <location>
        <begin position="315"/>
        <end position="338"/>
    </location>
</feature>
<evidence type="ECO:0000313" key="17">
    <source>
        <dbReference type="Proteomes" id="UP001185873"/>
    </source>
</evidence>
<evidence type="ECO:0000256" key="12">
    <source>
        <dbReference type="ARBA" id="ARBA00034030"/>
    </source>
</evidence>
<feature type="transmembrane region" description="Helical" evidence="13">
    <location>
        <begin position="396"/>
        <end position="416"/>
    </location>
</feature>
<name>A0AAE4QZ67_9ACTN</name>
<organism evidence="16 17">
    <name type="scientific">Dietzia maris</name>
    <dbReference type="NCBI Taxonomy" id="37915"/>
    <lineage>
        <taxon>Bacteria</taxon>
        <taxon>Bacillati</taxon>
        <taxon>Actinomycetota</taxon>
        <taxon>Actinomycetes</taxon>
        <taxon>Mycobacteriales</taxon>
        <taxon>Dietziaceae</taxon>
        <taxon>Dietzia</taxon>
    </lineage>
</organism>
<keyword evidence="10 13" id="KW-0472">Membrane</keyword>
<keyword evidence="9 13" id="KW-1133">Transmembrane helix</keyword>
<evidence type="ECO:0000256" key="4">
    <source>
        <dbReference type="ARBA" id="ARBA00012037"/>
    </source>
</evidence>
<protein>
    <recommendedName>
        <fullName evidence="5">Galactan 5-O-arabinofuranosyltransferase</fullName>
        <ecNumber evidence="4">2.4.2.46</ecNumber>
    </recommendedName>
    <alternativeName>
        <fullName evidence="11">Arabinofuranosyltransferase AftA</fullName>
    </alternativeName>
</protein>
<evidence type="ECO:0000256" key="7">
    <source>
        <dbReference type="ARBA" id="ARBA00022679"/>
    </source>
</evidence>
<gene>
    <name evidence="16" type="ORF">R3P82_09565</name>
</gene>